<dbReference type="RefSeq" id="XP_018184792.1">
    <property type="nucleotide sequence ID" value="XM_018336415.1"/>
</dbReference>
<organism evidence="1 2">
    <name type="scientific">Xylona heveae (strain CBS 132557 / TC161)</name>
    <dbReference type="NCBI Taxonomy" id="1328760"/>
    <lineage>
        <taxon>Eukaryota</taxon>
        <taxon>Fungi</taxon>
        <taxon>Dikarya</taxon>
        <taxon>Ascomycota</taxon>
        <taxon>Pezizomycotina</taxon>
        <taxon>Xylonomycetes</taxon>
        <taxon>Xylonales</taxon>
        <taxon>Xylonaceae</taxon>
        <taxon>Xylona</taxon>
    </lineage>
</organism>
<evidence type="ECO:0008006" key="3">
    <source>
        <dbReference type="Google" id="ProtNLM"/>
    </source>
</evidence>
<dbReference type="OrthoDB" id="66510at2759"/>
<dbReference type="AlphaFoldDB" id="A0A164ZLA6"/>
<evidence type="ECO:0000313" key="1">
    <source>
        <dbReference type="EMBL" id="KZF19237.1"/>
    </source>
</evidence>
<dbReference type="Proteomes" id="UP000076632">
    <property type="component" value="Unassembled WGS sequence"/>
</dbReference>
<proteinExistence type="predicted"/>
<gene>
    <name evidence="1" type="ORF">L228DRAFT_286091</name>
</gene>
<dbReference type="STRING" id="1328760.A0A164ZLA6"/>
<protein>
    <recommendedName>
        <fullName evidence="3">RAVE subunit 2/Rogdi</fullName>
    </recommendedName>
</protein>
<dbReference type="Pfam" id="PF10259">
    <property type="entry name" value="Rogdi_lz"/>
    <property type="match status" value="1"/>
</dbReference>
<dbReference type="GO" id="GO:0043291">
    <property type="term" value="C:RAVE complex"/>
    <property type="evidence" value="ECO:0007669"/>
    <property type="project" value="TreeGrafter"/>
</dbReference>
<dbReference type="PANTHER" id="PTHR13618">
    <property type="entry name" value="LEUCINE ZIPPER CONTAINING TRANSCRIPTION FACTOR LZF1"/>
    <property type="match status" value="1"/>
</dbReference>
<name>A0A164ZLA6_XYLHT</name>
<dbReference type="GeneID" id="28901552"/>
<dbReference type="OMA" id="KLNALGH"/>
<dbReference type="EMBL" id="KV407467">
    <property type="protein sequence ID" value="KZF19237.1"/>
    <property type="molecule type" value="Genomic_DNA"/>
</dbReference>
<reference evidence="1 2" key="1">
    <citation type="journal article" date="2016" name="Fungal Biol.">
        <title>The genome of Xylona heveae provides a window into fungal endophytism.</title>
        <authorList>
            <person name="Gazis R."/>
            <person name="Kuo A."/>
            <person name="Riley R."/>
            <person name="LaButti K."/>
            <person name="Lipzen A."/>
            <person name="Lin J."/>
            <person name="Amirebrahimi M."/>
            <person name="Hesse C.N."/>
            <person name="Spatafora J.W."/>
            <person name="Henrissat B."/>
            <person name="Hainaut M."/>
            <person name="Grigoriev I.V."/>
            <person name="Hibbett D.S."/>
        </authorList>
    </citation>
    <scope>NUCLEOTIDE SEQUENCE [LARGE SCALE GENOMIC DNA]</scope>
    <source>
        <strain evidence="1 2">TC161</strain>
    </source>
</reference>
<keyword evidence="2" id="KW-1185">Reference proteome</keyword>
<sequence length="301" mass="33222">MSTALYPPISTEERIQKEEESLVRELEWLLQSLQETLASIRAGLEECVALLEPTEPGSTLVLSSQRSETIKGFVTRVGSRIVKGDIHVKLPSLPPPRGASSYRLLLSSSPDAPPFVLNQLSTARNLINQSLDIVDVSTWTGDAKNANFISGQLRLLFDYIQEAKLELKGLTTQGNWWDDPIDERVFDPPLPSNVAFHLSVSDAALELSLRTLDPAHAPPDTFSGFSLRDRLASAIGATRKPDHDEAEEEFQYRGKAVKVKEKVRVQSQDPSLLAIMAKLSALEHNVAVSRKSLDIVMGNED</sequence>
<dbReference type="InParanoid" id="A0A164ZLA6"/>
<accession>A0A164ZLA6</accession>
<evidence type="ECO:0000313" key="2">
    <source>
        <dbReference type="Proteomes" id="UP000076632"/>
    </source>
</evidence>
<dbReference type="InterPro" id="IPR028241">
    <property type="entry name" value="RAVE2/Rogdi"/>
</dbReference>
<dbReference type="PANTHER" id="PTHR13618:SF1">
    <property type="entry name" value="PROTEIN ROGDI HOMOLOG"/>
    <property type="match status" value="1"/>
</dbReference>